<accession>A0ABX0C5U9</accession>
<keyword evidence="3" id="KW-1185">Reference proteome</keyword>
<evidence type="ECO:0000313" key="3">
    <source>
        <dbReference type="Proteomes" id="UP000470404"/>
    </source>
</evidence>
<dbReference type="EMBL" id="JAAGNC010000203">
    <property type="protein sequence ID" value="NEC62007.1"/>
    <property type="molecule type" value="Genomic_DNA"/>
</dbReference>
<dbReference type="Proteomes" id="UP000470404">
    <property type="component" value="Unassembled WGS sequence"/>
</dbReference>
<proteinExistence type="predicted"/>
<organism evidence="2 3">
    <name type="scientific">Amycolatopsis rubida</name>
    <dbReference type="NCBI Taxonomy" id="112413"/>
    <lineage>
        <taxon>Bacteria</taxon>
        <taxon>Bacillati</taxon>
        <taxon>Actinomycetota</taxon>
        <taxon>Actinomycetes</taxon>
        <taxon>Pseudonocardiales</taxon>
        <taxon>Pseudonocardiaceae</taxon>
        <taxon>Amycolatopsis</taxon>
    </lineage>
</organism>
<gene>
    <name evidence="2" type="ORF">G3I59_42040</name>
</gene>
<protein>
    <submittedName>
        <fullName evidence="2">Uncharacterized protein</fullName>
    </submittedName>
</protein>
<evidence type="ECO:0000313" key="2">
    <source>
        <dbReference type="EMBL" id="NEC62007.1"/>
    </source>
</evidence>
<evidence type="ECO:0000256" key="1">
    <source>
        <dbReference type="SAM" id="MobiDB-lite"/>
    </source>
</evidence>
<feature type="non-terminal residue" evidence="2">
    <location>
        <position position="1"/>
    </location>
</feature>
<comment type="caution">
    <text evidence="2">The sequence shown here is derived from an EMBL/GenBank/DDBJ whole genome shotgun (WGS) entry which is preliminary data.</text>
</comment>
<sequence>APVESGLSAGIRSALGMEGALLARNAAMAEMAAARAANGNGMMPGRGAGAAQEEEEEHKNKMPVLDQPLLHPEDKTISPVIGL</sequence>
<feature type="region of interest" description="Disordered" evidence="1">
    <location>
        <begin position="38"/>
        <end position="83"/>
    </location>
</feature>
<name>A0ABX0C5U9_9PSEU</name>
<reference evidence="2 3" key="1">
    <citation type="submission" date="2020-01" db="EMBL/GenBank/DDBJ databases">
        <title>Insect and environment-associated Actinomycetes.</title>
        <authorList>
            <person name="Currrie C."/>
            <person name="Chevrette M."/>
            <person name="Carlson C."/>
            <person name="Stubbendieck R."/>
            <person name="Wendt-Pienkowski E."/>
        </authorList>
    </citation>
    <scope>NUCLEOTIDE SEQUENCE [LARGE SCALE GENOMIC DNA]</scope>
    <source>
        <strain evidence="2 3">SID8386</strain>
    </source>
</reference>